<dbReference type="Pfam" id="PF00128">
    <property type="entry name" value="Alpha-amylase"/>
    <property type="match status" value="1"/>
</dbReference>
<gene>
    <name evidence="4" type="primary">nplT</name>
    <name evidence="4" type="ORF">CCHOA_03530</name>
</gene>
<dbReference type="CDD" id="cd11354">
    <property type="entry name" value="AmyAc_bac_CMD_like"/>
    <property type="match status" value="1"/>
</dbReference>
<dbReference type="GO" id="GO:0016853">
    <property type="term" value="F:isomerase activity"/>
    <property type="evidence" value="ECO:0007669"/>
    <property type="project" value="UniProtKB-KW"/>
</dbReference>
<dbReference type="InterPro" id="IPR006047">
    <property type="entry name" value="GH13_cat_dom"/>
</dbReference>
<keyword evidence="2 4" id="KW-0326">Glycosidase</keyword>
<evidence type="ECO:0000259" key="3">
    <source>
        <dbReference type="SMART" id="SM00642"/>
    </source>
</evidence>
<dbReference type="GO" id="GO:0005975">
    <property type="term" value="P:carbohydrate metabolic process"/>
    <property type="evidence" value="ECO:0007669"/>
    <property type="project" value="InterPro"/>
</dbReference>
<name>A0A3G6J505_9CORY</name>
<dbReference type="EC" id="3.2.1.135" evidence="4"/>
<dbReference type="SUPFAM" id="SSF51445">
    <property type="entry name" value="(Trans)glycosidases"/>
    <property type="match status" value="1"/>
</dbReference>
<dbReference type="SMART" id="SM00642">
    <property type="entry name" value="Aamy"/>
    <property type="match status" value="1"/>
</dbReference>
<dbReference type="RefSeq" id="WP_123926811.1">
    <property type="nucleotide sequence ID" value="NZ_CP033896.1"/>
</dbReference>
<evidence type="ECO:0000256" key="2">
    <source>
        <dbReference type="ARBA" id="ARBA00023295"/>
    </source>
</evidence>
<dbReference type="KEGG" id="ccho:CCHOA_03530"/>
<evidence type="ECO:0000313" key="5">
    <source>
        <dbReference type="Proteomes" id="UP000269019"/>
    </source>
</evidence>
<dbReference type="AlphaFoldDB" id="A0A3G6J505"/>
<protein>
    <submittedName>
        <fullName evidence="4">Neopullulanase</fullName>
        <ecNumber evidence="4">3.2.1.135</ecNumber>
    </submittedName>
</protein>
<keyword evidence="5" id="KW-1185">Reference proteome</keyword>
<dbReference type="PANTHER" id="PTHR10357">
    <property type="entry name" value="ALPHA-AMYLASE FAMILY MEMBER"/>
    <property type="match status" value="1"/>
</dbReference>
<dbReference type="EMBL" id="CP033896">
    <property type="protein sequence ID" value="AZA13117.1"/>
    <property type="molecule type" value="Genomic_DNA"/>
</dbReference>
<evidence type="ECO:0000313" key="4">
    <source>
        <dbReference type="EMBL" id="AZA13117.1"/>
    </source>
</evidence>
<dbReference type="GO" id="GO:0031216">
    <property type="term" value="F:neopullulanase activity"/>
    <property type="evidence" value="ECO:0007669"/>
    <property type="project" value="UniProtKB-EC"/>
</dbReference>
<dbReference type="Gene3D" id="3.20.20.80">
    <property type="entry name" value="Glycosidases"/>
    <property type="match status" value="1"/>
</dbReference>
<keyword evidence="1 4" id="KW-0378">Hydrolase</keyword>
<dbReference type="Proteomes" id="UP000269019">
    <property type="component" value="Chromosome"/>
</dbReference>
<sequence>MSDVGRTPIAWQVYPLGFTGAPVRPNGPEERQCVHRLGHLNEWLDYVVEMGCNMLILGPIFSADTHGYDTLDFFAIDPRLGDEQDFDALAQGCSERGIQLVLDGVFNHVAASHELVQTALAHGQNSSESELFRIDFAADPPRPAVFEGHESLVSFNHDSAAVADLVVEVMCYWAAKGVAGWRLDAVYAIDPDFWPGVLERVRDQYPDVFIFGEMIHGDYVDYVQRSTIDSVTQYELWKACWSALRDENFFELQWTLQRHNALLETFVPITFVGNHDTSRIASQVGDSKAVLAATLLFTLPGHPVVYYGDELGWHAHKEEKLGGDDAVRPMFPANPAQIEEHNQWMLSLYRELIALRRNFPQVTNGRVYDDEVSNTRLVYHVDDAHGQRVFDVELDVTERPTARVWVDGEQRFSWEAAC</sequence>
<dbReference type="Gene3D" id="3.90.400.10">
    <property type="entry name" value="Oligo-1,6-glucosidase, Domain 2"/>
    <property type="match status" value="1"/>
</dbReference>
<accession>A0A3G6J505</accession>
<dbReference type="InterPro" id="IPR017853">
    <property type="entry name" value="GH"/>
</dbReference>
<organism evidence="4 5">
    <name type="scientific">Corynebacterium choanae</name>
    <dbReference type="NCBI Taxonomy" id="1862358"/>
    <lineage>
        <taxon>Bacteria</taxon>
        <taxon>Bacillati</taxon>
        <taxon>Actinomycetota</taxon>
        <taxon>Actinomycetes</taxon>
        <taxon>Mycobacteriales</taxon>
        <taxon>Corynebacteriaceae</taxon>
        <taxon>Corynebacterium</taxon>
    </lineage>
</organism>
<dbReference type="OrthoDB" id="9802433at2"/>
<feature type="domain" description="Glycosyl hydrolase family 13 catalytic" evidence="3">
    <location>
        <begin position="12"/>
        <end position="356"/>
    </location>
</feature>
<evidence type="ECO:0000256" key="1">
    <source>
        <dbReference type="ARBA" id="ARBA00022801"/>
    </source>
</evidence>
<dbReference type="InterPro" id="IPR045857">
    <property type="entry name" value="O16G_dom_2"/>
</dbReference>
<dbReference type="PANTHER" id="PTHR10357:SF210">
    <property type="entry name" value="MALTODEXTRIN GLUCOSIDASE"/>
    <property type="match status" value="1"/>
</dbReference>
<reference evidence="4 5" key="1">
    <citation type="submission" date="2018-11" db="EMBL/GenBank/DDBJ databases">
        <authorList>
            <person name="Kleinhagauer T."/>
            <person name="Glaeser S.P."/>
            <person name="Spergser J."/>
            <person name="Ruckert C."/>
            <person name="Kaempfer P."/>
            <person name="Busse H.-J."/>
        </authorList>
    </citation>
    <scope>NUCLEOTIDE SEQUENCE [LARGE SCALE GENOMIC DNA]</scope>
    <source>
        <strain evidence="4 5">200CH</strain>
    </source>
</reference>
<proteinExistence type="predicted"/>